<dbReference type="EMBL" id="LR798220">
    <property type="protein sequence ID" value="CAB5194461.1"/>
    <property type="molecule type" value="Genomic_DNA"/>
</dbReference>
<sequence length="729" mass="82547">MEQANKIQSAKDFASTPAGMASLWSTEIEAAGKELKKFHDTADKINTRYLDKRDEYGDVESKVNLFWSSMKVLLSLLYARPPKASVARAFLDSDDDEARVAGTILQRLLNRSFSDTVSAWDSALRQGIEDWLVVGFGQIWLRYEVETEEVPASIDPMTGMEIPATEQIVEEDAAVDYIYWKDFFYSPARTWKEVRWVARRVYMTRDQLNERFGEQIARSIPLVQTKSTKDNDQTPKFDPWSKAEVFEIWCKEHKKVYWWSKGAPTILDVKDDPLQLEHFFPCPKPLAANLTSSNFMPRADYTFAQDQFKELDEINTRISWLTRATKVVGVYDKAADGVQRMLANGVENQLIPVDNWAMFAETGGLKGKVDFMPIDQVVNAIERLRTYRADKTQQIYEVLGISDIMRGSSAASETATAQQIKAQFGSTRIQLMQHYIAEWVTDALRIKAEIISTHWQPETIAKRSNIMRTPDAPFAQQAITMLKNEEMMEYRIIVEADSMAAMDWSAERDSAVQFLQGLGAFISQVAPMTEKSPGAAPYLMKMLQWGISKFRISSEIESVLDQAISGMQKQLATPPQPPPPDPKIEVEKEKIRSSERIAMMETQSEKEIASLKATIDLQKIEMQAKLDSVEQQYNSIRDMMALNPEGGQDVGKFLQDMHGMIQNTAQSHQATQAGLAQVMQQMSRKKKRVPIRGPNGDILEVHEVDAEPPMPQPVQMPVGPPTGEIPTFQ</sequence>
<feature type="compositionally biased region" description="Pro residues" evidence="1">
    <location>
        <begin position="708"/>
        <end position="720"/>
    </location>
</feature>
<evidence type="ECO:0008006" key="3">
    <source>
        <dbReference type="Google" id="ProtNLM"/>
    </source>
</evidence>
<name>A0A6J7WA98_9CAUD</name>
<accession>A0A6J7WA98</accession>
<gene>
    <name evidence="2" type="ORF">UFOVP168_2</name>
</gene>
<evidence type="ECO:0000313" key="2">
    <source>
        <dbReference type="EMBL" id="CAB5194461.1"/>
    </source>
</evidence>
<evidence type="ECO:0000256" key="1">
    <source>
        <dbReference type="SAM" id="MobiDB-lite"/>
    </source>
</evidence>
<proteinExistence type="predicted"/>
<feature type="region of interest" description="Disordered" evidence="1">
    <location>
        <begin position="706"/>
        <end position="729"/>
    </location>
</feature>
<protein>
    <recommendedName>
        <fullName evidence="3">Portal protein</fullName>
    </recommendedName>
</protein>
<organism evidence="2">
    <name type="scientific">uncultured Caudovirales phage</name>
    <dbReference type="NCBI Taxonomy" id="2100421"/>
    <lineage>
        <taxon>Viruses</taxon>
        <taxon>Duplodnaviria</taxon>
        <taxon>Heunggongvirae</taxon>
        <taxon>Uroviricota</taxon>
        <taxon>Caudoviricetes</taxon>
        <taxon>Peduoviridae</taxon>
        <taxon>Maltschvirus</taxon>
        <taxon>Maltschvirus maltsch</taxon>
    </lineage>
</organism>
<reference evidence="2" key="1">
    <citation type="submission" date="2020-05" db="EMBL/GenBank/DDBJ databases">
        <authorList>
            <person name="Chiriac C."/>
            <person name="Salcher M."/>
            <person name="Ghai R."/>
            <person name="Kavagutti S V."/>
        </authorList>
    </citation>
    <scope>NUCLEOTIDE SEQUENCE</scope>
</reference>